<dbReference type="PANTHER" id="PTHR21193">
    <property type="entry name" value="OXIDOREDUCTASE-LIKE DOMAIN-CONTAINING PROTEIN 1"/>
    <property type="match status" value="1"/>
</dbReference>
<sequence length="105" mass="11192">QRSDTPEGSSKSPGSALDTPEGPGSSSDTSEDGTGTAQDAEAPLLPPANCCMSGCARCVWTCYAEELLRRHRGAERALAALEQHVHDESTRALLRLEIRLRAGKE</sequence>
<reference evidence="3 4" key="1">
    <citation type="submission" date="2019-09" db="EMBL/GenBank/DDBJ databases">
        <title>Bird 10,000 Genomes (B10K) Project - Family phase.</title>
        <authorList>
            <person name="Zhang G."/>
        </authorList>
    </citation>
    <scope>NUCLEOTIDE SEQUENCE [LARGE SCALE GENOMIC DNA]</scope>
    <source>
        <strain evidence="3">B10K-MSB-37135</strain>
        <tissue evidence="3">Heart</tissue>
    </source>
</reference>
<evidence type="ECO:0000259" key="2">
    <source>
        <dbReference type="Pfam" id="PF09791"/>
    </source>
</evidence>
<organism evidence="3 4">
    <name type="scientific">Crypturellus undulatus</name>
    <dbReference type="NCBI Taxonomy" id="48396"/>
    <lineage>
        <taxon>Eukaryota</taxon>
        <taxon>Metazoa</taxon>
        <taxon>Chordata</taxon>
        <taxon>Craniata</taxon>
        <taxon>Vertebrata</taxon>
        <taxon>Euteleostomi</taxon>
        <taxon>Archelosauria</taxon>
        <taxon>Archosauria</taxon>
        <taxon>Dinosauria</taxon>
        <taxon>Saurischia</taxon>
        <taxon>Theropoda</taxon>
        <taxon>Coelurosauria</taxon>
        <taxon>Aves</taxon>
        <taxon>Palaeognathae</taxon>
        <taxon>Tinamiformes</taxon>
        <taxon>Tinamidae</taxon>
        <taxon>Crypturellus</taxon>
    </lineage>
</organism>
<feature type="compositionally biased region" description="Polar residues" evidence="1">
    <location>
        <begin position="1"/>
        <end position="13"/>
    </location>
</feature>
<feature type="region of interest" description="Disordered" evidence="1">
    <location>
        <begin position="1"/>
        <end position="43"/>
    </location>
</feature>
<comment type="caution">
    <text evidence="3">The sequence shown here is derived from an EMBL/GenBank/DDBJ whole genome shotgun (WGS) entry which is preliminary data.</text>
</comment>
<dbReference type="GO" id="GO:0005739">
    <property type="term" value="C:mitochondrion"/>
    <property type="evidence" value="ECO:0007669"/>
    <property type="project" value="TreeGrafter"/>
</dbReference>
<feature type="non-terminal residue" evidence="3">
    <location>
        <position position="105"/>
    </location>
</feature>
<dbReference type="InterPro" id="IPR019180">
    <property type="entry name" value="Oxidoreductase-like_N"/>
</dbReference>
<dbReference type="InterPro" id="IPR039251">
    <property type="entry name" value="OXLD1"/>
</dbReference>
<accession>A0A7K4LK02</accession>
<feature type="domain" description="Oxidoreductase-like" evidence="2">
    <location>
        <begin position="46"/>
        <end position="67"/>
    </location>
</feature>
<gene>
    <name evidence="3" type="primary">Oxld1</name>
    <name evidence="3" type="ORF">CRYUND_R15525</name>
</gene>
<feature type="compositionally biased region" description="Low complexity" evidence="1">
    <location>
        <begin position="19"/>
        <end position="36"/>
    </location>
</feature>
<evidence type="ECO:0000256" key="1">
    <source>
        <dbReference type="SAM" id="MobiDB-lite"/>
    </source>
</evidence>
<dbReference type="Pfam" id="PF09791">
    <property type="entry name" value="Oxidored-like"/>
    <property type="match status" value="1"/>
</dbReference>
<keyword evidence="4" id="KW-1185">Reference proteome</keyword>
<dbReference type="PANTHER" id="PTHR21193:SF3">
    <property type="entry name" value="OXIDOREDUCTASE-LIKE DOMAIN-CONTAINING PROTEIN 1"/>
    <property type="match status" value="1"/>
</dbReference>
<name>A0A7K4LK02_9AVES</name>
<evidence type="ECO:0000313" key="4">
    <source>
        <dbReference type="Proteomes" id="UP000534426"/>
    </source>
</evidence>
<dbReference type="Proteomes" id="UP000534426">
    <property type="component" value="Unassembled WGS sequence"/>
</dbReference>
<feature type="non-terminal residue" evidence="3">
    <location>
        <position position="1"/>
    </location>
</feature>
<dbReference type="EMBL" id="VWPW01016461">
    <property type="protein sequence ID" value="NWJ04951.1"/>
    <property type="molecule type" value="Genomic_DNA"/>
</dbReference>
<dbReference type="AlphaFoldDB" id="A0A7K4LK02"/>
<evidence type="ECO:0000313" key="3">
    <source>
        <dbReference type="EMBL" id="NWJ04951.1"/>
    </source>
</evidence>
<proteinExistence type="predicted"/>
<protein>
    <submittedName>
        <fullName evidence="3">OXLD1 protein</fullName>
    </submittedName>
</protein>